<evidence type="ECO:0000313" key="1">
    <source>
        <dbReference type="EMBL" id="AFK36345.1"/>
    </source>
</evidence>
<dbReference type="PANTHER" id="PTHR43422">
    <property type="entry name" value="THIAMINE THIAZOLE SYNTHASE"/>
    <property type="match status" value="1"/>
</dbReference>
<proteinExistence type="evidence at transcript level"/>
<dbReference type="Gene3D" id="3.50.50.60">
    <property type="entry name" value="FAD/NAD(P)-binding domain"/>
    <property type="match status" value="1"/>
</dbReference>
<reference evidence="1" key="1">
    <citation type="submission" date="2012-05" db="EMBL/GenBank/DDBJ databases">
        <authorList>
            <person name="Krishnakumar V."/>
            <person name="Cheung F."/>
            <person name="Xiao Y."/>
            <person name="Chan A."/>
            <person name="Moskal W.A."/>
            <person name="Town C.D."/>
        </authorList>
    </citation>
    <scope>NUCLEOTIDE SEQUENCE</scope>
</reference>
<dbReference type="PANTHER" id="PTHR43422:SF3">
    <property type="entry name" value="THIAMINE THIAZOLE SYNTHASE"/>
    <property type="match status" value="1"/>
</dbReference>
<accession>I3S7V3</accession>
<dbReference type="EMBL" id="BT136550">
    <property type="protein sequence ID" value="AFK36345.1"/>
    <property type="molecule type" value="mRNA"/>
</dbReference>
<organism evidence="1">
    <name type="scientific">Lotus japonicus</name>
    <name type="common">Lotus corniculatus var. japonicus</name>
    <dbReference type="NCBI Taxonomy" id="34305"/>
    <lineage>
        <taxon>Eukaryota</taxon>
        <taxon>Viridiplantae</taxon>
        <taxon>Streptophyta</taxon>
        <taxon>Embryophyta</taxon>
        <taxon>Tracheophyta</taxon>
        <taxon>Spermatophyta</taxon>
        <taxon>Magnoliopsida</taxon>
        <taxon>eudicotyledons</taxon>
        <taxon>Gunneridae</taxon>
        <taxon>Pentapetalae</taxon>
        <taxon>rosids</taxon>
        <taxon>fabids</taxon>
        <taxon>Fabales</taxon>
        <taxon>Fabaceae</taxon>
        <taxon>Papilionoideae</taxon>
        <taxon>50 kb inversion clade</taxon>
        <taxon>NPAAA clade</taxon>
        <taxon>Hologalegina</taxon>
        <taxon>robinioid clade</taxon>
        <taxon>Loteae</taxon>
        <taxon>Lotus</taxon>
    </lineage>
</organism>
<name>I3S7V3_LOTJA</name>
<sequence length="57" mass="5799">MQGPTFGAMMISGQKAAHLVLRSLGLPNAVDKNNAAGKIHPELVLAAATESAEIADA</sequence>
<dbReference type="InterPro" id="IPR036188">
    <property type="entry name" value="FAD/NAD-bd_sf"/>
</dbReference>
<dbReference type="AlphaFoldDB" id="I3S7V3"/>
<protein>
    <submittedName>
        <fullName evidence="1">Uncharacterized protein</fullName>
    </submittedName>
</protein>